<dbReference type="EMBL" id="CM042031">
    <property type="protein sequence ID" value="KAI3785788.1"/>
    <property type="molecule type" value="Genomic_DNA"/>
</dbReference>
<name>A0ACB9GRJ0_9ASTR</name>
<comment type="caution">
    <text evidence="1">The sequence shown here is derived from an EMBL/GenBank/DDBJ whole genome shotgun (WGS) entry which is preliminary data.</text>
</comment>
<accession>A0ACB9GRJ0</accession>
<evidence type="ECO:0000313" key="2">
    <source>
        <dbReference type="Proteomes" id="UP001056120"/>
    </source>
</evidence>
<dbReference type="Proteomes" id="UP001056120">
    <property type="component" value="Linkage Group LG14"/>
</dbReference>
<proteinExistence type="predicted"/>
<sequence length="92" mass="10050">MGQMGKAPSLFPPNPPKYPFDSPSHHFKTIGIPNAIITVTVTVSFFVLILLIILALAAIDIAIAFEDPQIGLLLVDPNHLSQVSTFYPTFCR</sequence>
<reference evidence="1 2" key="2">
    <citation type="journal article" date="2022" name="Mol. Ecol. Resour.">
        <title>The genomes of chicory, endive, great burdock and yacon provide insights into Asteraceae paleo-polyploidization history and plant inulin production.</title>
        <authorList>
            <person name="Fan W."/>
            <person name="Wang S."/>
            <person name="Wang H."/>
            <person name="Wang A."/>
            <person name="Jiang F."/>
            <person name="Liu H."/>
            <person name="Zhao H."/>
            <person name="Xu D."/>
            <person name="Zhang Y."/>
        </authorList>
    </citation>
    <scope>NUCLEOTIDE SEQUENCE [LARGE SCALE GENOMIC DNA]</scope>
    <source>
        <strain evidence="2">cv. Yunnan</strain>
        <tissue evidence="1">Leaves</tissue>
    </source>
</reference>
<gene>
    <name evidence="1" type="ORF">L1987_44913</name>
</gene>
<organism evidence="1 2">
    <name type="scientific">Smallanthus sonchifolius</name>
    <dbReference type="NCBI Taxonomy" id="185202"/>
    <lineage>
        <taxon>Eukaryota</taxon>
        <taxon>Viridiplantae</taxon>
        <taxon>Streptophyta</taxon>
        <taxon>Embryophyta</taxon>
        <taxon>Tracheophyta</taxon>
        <taxon>Spermatophyta</taxon>
        <taxon>Magnoliopsida</taxon>
        <taxon>eudicotyledons</taxon>
        <taxon>Gunneridae</taxon>
        <taxon>Pentapetalae</taxon>
        <taxon>asterids</taxon>
        <taxon>campanulids</taxon>
        <taxon>Asterales</taxon>
        <taxon>Asteraceae</taxon>
        <taxon>Asteroideae</taxon>
        <taxon>Heliantheae alliance</taxon>
        <taxon>Millerieae</taxon>
        <taxon>Smallanthus</taxon>
    </lineage>
</organism>
<keyword evidence="2" id="KW-1185">Reference proteome</keyword>
<protein>
    <submittedName>
        <fullName evidence="1">Uncharacterized protein</fullName>
    </submittedName>
</protein>
<evidence type="ECO:0000313" key="1">
    <source>
        <dbReference type="EMBL" id="KAI3785788.1"/>
    </source>
</evidence>
<reference evidence="2" key="1">
    <citation type="journal article" date="2022" name="Mol. Ecol. Resour.">
        <title>The genomes of chicory, endive, great burdock and yacon provide insights into Asteraceae palaeo-polyploidization history and plant inulin production.</title>
        <authorList>
            <person name="Fan W."/>
            <person name="Wang S."/>
            <person name="Wang H."/>
            <person name="Wang A."/>
            <person name="Jiang F."/>
            <person name="Liu H."/>
            <person name="Zhao H."/>
            <person name="Xu D."/>
            <person name="Zhang Y."/>
        </authorList>
    </citation>
    <scope>NUCLEOTIDE SEQUENCE [LARGE SCALE GENOMIC DNA]</scope>
    <source>
        <strain evidence="2">cv. Yunnan</strain>
    </source>
</reference>